<evidence type="ECO:0000256" key="2">
    <source>
        <dbReference type="ARBA" id="ARBA00022723"/>
    </source>
</evidence>
<dbReference type="PANTHER" id="PTHR45658">
    <property type="entry name" value="GATA TRANSCRIPTION FACTOR"/>
    <property type="match status" value="1"/>
</dbReference>
<keyword evidence="3 9" id="KW-0863">Zinc-finger</keyword>
<evidence type="ECO:0000256" key="6">
    <source>
        <dbReference type="ARBA" id="ARBA00023125"/>
    </source>
</evidence>
<evidence type="ECO:0000256" key="4">
    <source>
        <dbReference type="ARBA" id="ARBA00022833"/>
    </source>
</evidence>
<keyword evidence="2" id="KW-0479">Metal-binding</keyword>
<dbReference type="PROSITE" id="PS50114">
    <property type="entry name" value="GATA_ZN_FINGER_2"/>
    <property type="match status" value="1"/>
</dbReference>
<dbReference type="EMBL" id="OOIL02004368">
    <property type="protein sequence ID" value="VFQ91490.1"/>
    <property type="molecule type" value="Genomic_DNA"/>
</dbReference>
<accession>A0A484MRP1</accession>
<dbReference type="FunFam" id="3.30.50.10:FF:000018">
    <property type="entry name" value="GATA transcription factor"/>
    <property type="match status" value="1"/>
</dbReference>
<dbReference type="GO" id="GO:0005634">
    <property type="term" value="C:nucleus"/>
    <property type="evidence" value="ECO:0007669"/>
    <property type="project" value="TreeGrafter"/>
</dbReference>
<evidence type="ECO:0000313" key="12">
    <source>
        <dbReference type="EMBL" id="VFQ91490.1"/>
    </source>
</evidence>
<keyword evidence="13" id="KW-1185">Reference proteome</keyword>
<evidence type="ECO:0000256" key="3">
    <source>
        <dbReference type="ARBA" id="ARBA00022771"/>
    </source>
</evidence>
<keyword evidence="7" id="KW-0010">Activator</keyword>
<dbReference type="CDD" id="cd00202">
    <property type="entry name" value="ZnF_GATA"/>
    <property type="match status" value="1"/>
</dbReference>
<evidence type="ECO:0000256" key="10">
    <source>
        <dbReference type="SAM" id="MobiDB-lite"/>
    </source>
</evidence>
<feature type="region of interest" description="Disordered" evidence="10">
    <location>
        <begin position="126"/>
        <end position="172"/>
    </location>
</feature>
<dbReference type="PROSITE" id="PS00344">
    <property type="entry name" value="GATA_ZN_FINGER_1"/>
    <property type="match status" value="1"/>
</dbReference>
<dbReference type="Pfam" id="PF00320">
    <property type="entry name" value="GATA"/>
    <property type="match status" value="1"/>
</dbReference>
<keyword evidence="5" id="KW-0805">Transcription regulation</keyword>
<gene>
    <name evidence="12" type="ORF">CCAM_LOCUS33266</name>
</gene>
<feature type="compositionally biased region" description="Low complexity" evidence="10">
    <location>
        <begin position="126"/>
        <end position="139"/>
    </location>
</feature>
<evidence type="ECO:0000259" key="11">
    <source>
        <dbReference type="PROSITE" id="PS50114"/>
    </source>
</evidence>
<evidence type="ECO:0000256" key="9">
    <source>
        <dbReference type="PROSITE-ProRule" id="PRU00094"/>
    </source>
</evidence>
<dbReference type="Proteomes" id="UP000595140">
    <property type="component" value="Unassembled WGS sequence"/>
</dbReference>
<dbReference type="PANTHER" id="PTHR45658:SF134">
    <property type="entry name" value="GATA TYPE ZINC FINGER TRANSCRIPTION FACTOR FAMILY PROTEIN"/>
    <property type="match status" value="1"/>
</dbReference>
<protein>
    <recommendedName>
        <fullName evidence="11">GATA-type domain-containing protein</fullName>
    </recommendedName>
</protein>
<dbReference type="GO" id="GO:0008270">
    <property type="term" value="F:zinc ion binding"/>
    <property type="evidence" value="ECO:0007669"/>
    <property type="project" value="UniProtKB-KW"/>
</dbReference>
<dbReference type="SMART" id="SM00401">
    <property type="entry name" value="ZnF_GATA"/>
    <property type="match status" value="1"/>
</dbReference>
<keyword evidence="8" id="KW-0804">Transcription</keyword>
<dbReference type="GO" id="GO:0030154">
    <property type="term" value="P:cell differentiation"/>
    <property type="evidence" value="ECO:0007669"/>
    <property type="project" value="TreeGrafter"/>
</dbReference>
<dbReference type="InterPro" id="IPR013088">
    <property type="entry name" value="Znf_NHR/GATA"/>
</dbReference>
<dbReference type="InterPro" id="IPR051140">
    <property type="entry name" value="GATA_TF"/>
</dbReference>
<sequence>MGMAEQSELVDLSWNRGDVYEEEDGENVMELLNILGDDFYPGGDNFVVDDFDATKLGPIPFDDAFVPFPLNGTIQNDSSNPPFFLKSSFSQKQQLNEGPLLGHKNKNCEVVMYQTQSPVSVLDTTTTTITSASSSSSSSGKPGEPTNPEQTVPVRRPRSKHTRSSTVNPWLLIPPPIITTPHVAKKKMKRMPSRKPGGPVGPGGLFKKCSHCEATATPQWRAGPLGPKTLCNACGVRYRSGRLFPEYRPAASPTFVPLVHSNSHRKVIEMRSKVHEPEPVRDFPVSPSPEFVPMSGYPFDCIY</sequence>
<evidence type="ECO:0000256" key="1">
    <source>
        <dbReference type="ARBA" id="ARBA00005694"/>
    </source>
</evidence>
<keyword evidence="6" id="KW-0238">DNA-binding</keyword>
<dbReference type="SUPFAM" id="SSF57716">
    <property type="entry name" value="Glucocorticoid receptor-like (DNA-binding domain)"/>
    <property type="match status" value="1"/>
</dbReference>
<comment type="similarity">
    <text evidence="1">Belongs to the type IV zinc-finger family. Class A subfamily.</text>
</comment>
<evidence type="ECO:0000256" key="8">
    <source>
        <dbReference type="ARBA" id="ARBA00023163"/>
    </source>
</evidence>
<evidence type="ECO:0000256" key="7">
    <source>
        <dbReference type="ARBA" id="ARBA00023159"/>
    </source>
</evidence>
<dbReference type="GO" id="GO:0043565">
    <property type="term" value="F:sequence-specific DNA binding"/>
    <property type="evidence" value="ECO:0007669"/>
    <property type="project" value="InterPro"/>
</dbReference>
<dbReference type="OrthoDB" id="2162994at2759"/>
<organism evidence="12 13">
    <name type="scientific">Cuscuta campestris</name>
    <dbReference type="NCBI Taxonomy" id="132261"/>
    <lineage>
        <taxon>Eukaryota</taxon>
        <taxon>Viridiplantae</taxon>
        <taxon>Streptophyta</taxon>
        <taxon>Embryophyta</taxon>
        <taxon>Tracheophyta</taxon>
        <taxon>Spermatophyta</taxon>
        <taxon>Magnoliopsida</taxon>
        <taxon>eudicotyledons</taxon>
        <taxon>Gunneridae</taxon>
        <taxon>Pentapetalae</taxon>
        <taxon>asterids</taxon>
        <taxon>lamiids</taxon>
        <taxon>Solanales</taxon>
        <taxon>Convolvulaceae</taxon>
        <taxon>Cuscuteae</taxon>
        <taxon>Cuscuta</taxon>
        <taxon>Cuscuta subgen. Grammica</taxon>
        <taxon>Cuscuta sect. Cleistogrammica</taxon>
    </lineage>
</organism>
<dbReference type="Gene3D" id="3.30.50.10">
    <property type="entry name" value="Erythroid Transcription Factor GATA-1, subunit A"/>
    <property type="match status" value="1"/>
</dbReference>
<name>A0A484MRP1_9ASTE</name>
<evidence type="ECO:0000313" key="13">
    <source>
        <dbReference type="Proteomes" id="UP000595140"/>
    </source>
</evidence>
<reference evidence="12 13" key="1">
    <citation type="submission" date="2018-04" db="EMBL/GenBank/DDBJ databases">
        <authorList>
            <person name="Vogel A."/>
        </authorList>
    </citation>
    <scope>NUCLEOTIDE SEQUENCE [LARGE SCALE GENOMIC DNA]</scope>
</reference>
<dbReference type="GO" id="GO:0006355">
    <property type="term" value="P:regulation of DNA-templated transcription"/>
    <property type="evidence" value="ECO:0007669"/>
    <property type="project" value="InterPro"/>
</dbReference>
<dbReference type="InterPro" id="IPR000679">
    <property type="entry name" value="Znf_GATA"/>
</dbReference>
<evidence type="ECO:0000256" key="5">
    <source>
        <dbReference type="ARBA" id="ARBA00023015"/>
    </source>
</evidence>
<feature type="domain" description="GATA-type" evidence="11">
    <location>
        <begin position="207"/>
        <end position="239"/>
    </location>
</feature>
<proteinExistence type="inferred from homology"/>
<keyword evidence="4" id="KW-0862">Zinc</keyword>
<dbReference type="AlphaFoldDB" id="A0A484MRP1"/>